<dbReference type="PANTHER" id="PTHR11059">
    <property type="entry name" value="DNA REPAIR PROTEIN RECN"/>
    <property type="match status" value="1"/>
</dbReference>
<evidence type="ECO:0000256" key="5">
    <source>
        <dbReference type="ARBA" id="ARBA00022763"/>
    </source>
</evidence>
<keyword evidence="10" id="KW-0175">Coiled coil</keyword>
<dbReference type="PANTHER" id="PTHR11059:SF0">
    <property type="entry name" value="DNA REPAIR PROTEIN RECN"/>
    <property type="match status" value="1"/>
</dbReference>
<dbReference type="GO" id="GO:0006281">
    <property type="term" value="P:DNA repair"/>
    <property type="evidence" value="ECO:0007669"/>
    <property type="project" value="UniProtKB-KW"/>
</dbReference>
<gene>
    <name evidence="12" type="primary">recN</name>
    <name evidence="12" type="ORF">MRN42_04070</name>
</gene>
<keyword evidence="5 9" id="KW-0227">DNA damage</keyword>
<comment type="function">
    <text evidence="1 9">May be involved in recombinational repair of damaged DNA.</text>
</comment>
<evidence type="ECO:0000256" key="2">
    <source>
        <dbReference type="ARBA" id="ARBA00009441"/>
    </source>
</evidence>
<feature type="domain" description="RecF/RecN/SMC N-terminal" evidence="11">
    <location>
        <begin position="2"/>
        <end position="508"/>
    </location>
</feature>
<dbReference type="AlphaFoldDB" id="A0AAU6UIK4"/>
<dbReference type="InterPro" id="IPR004604">
    <property type="entry name" value="DNA_recomb/repair_RecN"/>
</dbReference>
<evidence type="ECO:0000256" key="9">
    <source>
        <dbReference type="PIRNR" id="PIRNR003128"/>
    </source>
</evidence>
<organism evidence="12">
    <name type="scientific">bacterium 19NY04SH03</name>
    <dbReference type="NCBI Taxonomy" id="2920647"/>
    <lineage>
        <taxon>Bacteria</taxon>
    </lineage>
</organism>
<reference evidence="12" key="1">
    <citation type="submission" date="2022-03" db="EMBL/GenBank/DDBJ databases">
        <title>Sea Food Isolates.</title>
        <authorList>
            <person name="Li c."/>
        </authorList>
    </citation>
    <scope>NUCLEOTIDE SEQUENCE</scope>
    <source>
        <strain evidence="12">19NY04SH03</strain>
    </source>
</reference>
<evidence type="ECO:0000256" key="10">
    <source>
        <dbReference type="SAM" id="Coils"/>
    </source>
</evidence>
<protein>
    <recommendedName>
        <fullName evidence="3 9">DNA repair protein RecN</fullName>
    </recommendedName>
    <alternativeName>
        <fullName evidence="8 9">Recombination protein N</fullName>
    </alternativeName>
</protein>
<dbReference type="FunFam" id="3.40.50.300:FF:000356">
    <property type="entry name" value="DNA repair protein RecN"/>
    <property type="match status" value="1"/>
</dbReference>
<dbReference type="InterPro" id="IPR027417">
    <property type="entry name" value="P-loop_NTPase"/>
</dbReference>
<feature type="coiled-coil region" evidence="10">
    <location>
        <begin position="173"/>
        <end position="220"/>
    </location>
</feature>
<evidence type="ECO:0000256" key="6">
    <source>
        <dbReference type="ARBA" id="ARBA00022840"/>
    </source>
</evidence>
<evidence type="ECO:0000256" key="7">
    <source>
        <dbReference type="ARBA" id="ARBA00023204"/>
    </source>
</evidence>
<dbReference type="FunFam" id="3.40.50.300:FF:000319">
    <property type="entry name" value="DNA repair protein RecN"/>
    <property type="match status" value="1"/>
</dbReference>
<keyword evidence="6" id="KW-0067">ATP-binding</keyword>
<sequence>MLAHLSVNNFAIVKSLQLELSKGMTTITGETGAGKSIAIDALSLCLGGRAEASMVRQDEEKTEVSAAFILDNNLHATRWLEDNDLLDGKECILRRIISKDGRSRAFINGSPVPLSQLKSLGQLLINIHGQHAHQQLMKPELQLAMLDQYAGHLDLLKQTRLAYQQWRQVNHHLKQLRENSQQNQAQLQLLEYQIKELNELALGEEEFIELEQEHKRLSNSGDLAINCQKAINLLYESEEVNALNLLQTVSHTLIELAEMDAQLNTLPTMLNEAMIQLEETNNELRAYLDHIDVDPERMSYVEERYSRVLSLARKHHVLPEELYQHHQALLQQIALLDCSEEKIQELENDVTVHYQTFASCAEKLHKSRSRYAKELDKLISLSMHELSMEKAQFKIDVVQHQGQPSPLGFDHVTFLVSTNPGQPLQPIAKVASGGELSRISLAIQVITAQKIDTPSLIFDEVDVGISGPTAAVVGKMLRKLGESTQVLCVTHLPQVAGCGHHQLFVAKQTKGGKTETQMVKLSEEQRIAELARLLGGSQITPSTLANAKELLIAA</sequence>
<dbReference type="NCBIfam" id="TIGR00634">
    <property type="entry name" value="recN"/>
    <property type="match status" value="1"/>
</dbReference>
<evidence type="ECO:0000256" key="1">
    <source>
        <dbReference type="ARBA" id="ARBA00003618"/>
    </source>
</evidence>
<dbReference type="NCBIfam" id="NF008121">
    <property type="entry name" value="PRK10869.1"/>
    <property type="match status" value="1"/>
</dbReference>
<dbReference type="PIRSF" id="PIRSF003128">
    <property type="entry name" value="RecN"/>
    <property type="match status" value="1"/>
</dbReference>
<evidence type="ECO:0000256" key="8">
    <source>
        <dbReference type="ARBA" id="ARBA00033408"/>
    </source>
</evidence>
<dbReference type="CDD" id="cd03241">
    <property type="entry name" value="ABC_RecN"/>
    <property type="match status" value="2"/>
</dbReference>
<dbReference type="GO" id="GO:0006310">
    <property type="term" value="P:DNA recombination"/>
    <property type="evidence" value="ECO:0007669"/>
    <property type="project" value="InterPro"/>
</dbReference>
<dbReference type="EMBL" id="CP095346">
    <property type="protein sequence ID" value="XAG73712.1"/>
    <property type="molecule type" value="Genomic_DNA"/>
</dbReference>
<dbReference type="Gene3D" id="3.40.50.300">
    <property type="entry name" value="P-loop containing nucleotide triphosphate hydrolases"/>
    <property type="match status" value="2"/>
</dbReference>
<dbReference type="GO" id="GO:0009432">
    <property type="term" value="P:SOS response"/>
    <property type="evidence" value="ECO:0007669"/>
    <property type="project" value="TreeGrafter"/>
</dbReference>
<accession>A0AAU6UIK4</accession>
<dbReference type="GO" id="GO:0005524">
    <property type="term" value="F:ATP binding"/>
    <property type="evidence" value="ECO:0007669"/>
    <property type="project" value="UniProtKB-KW"/>
</dbReference>
<keyword evidence="7 9" id="KW-0234">DNA repair</keyword>
<evidence type="ECO:0000313" key="12">
    <source>
        <dbReference type="EMBL" id="XAG73712.1"/>
    </source>
</evidence>
<comment type="similarity">
    <text evidence="2 9">Belongs to the RecN family.</text>
</comment>
<dbReference type="InterPro" id="IPR003395">
    <property type="entry name" value="RecF/RecN/SMC_N"/>
</dbReference>
<evidence type="ECO:0000256" key="3">
    <source>
        <dbReference type="ARBA" id="ARBA00021315"/>
    </source>
</evidence>
<dbReference type="Pfam" id="PF02463">
    <property type="entry name" value="SMC_N"/>
    <property type="match status" value="1"/>
</dbReference>
<name>A0AAU6UIK4_UNCXX</name>
<dbReference type="SUPFAM" id="SSF52540">
    <property type="entry name" value="P-loop containing nucleoside triphosphate hydrolases"/>
    <property type="match status" value="1"/>
</dbReference>
<evidence type="ECO:0000259" key="11">
    <source>
        <dbReference type="Pfam" id="PF02463"/>
    </source>
</evidence>
<evidence type="ECO:0000256" key="4">
    <source>
        <dbReference type="ARBA" id="ARBA00022741"/>
    </source>
</evidence>
<keyword evidence="4" id="KW-0547">Nucleotide-binding</keyword>
<proteinExistence type="inferred from homology"/>
<dbReference type="GO" id="GO:0043590">
    <property type="term" value="C:bacterial nucleoid"/>
    <property type="evidence" value="ECO:0007669"/>
    <property type="project" value="TreeGrafter"/>
</dbReference>